<name>A0A1B7Z171_9FLAO</name>
<organism evidence="1 2">
    <name type="scientific">Maribacter hydrothermalis</name>
    <dbReference type="NCBI Taxonomy" id="1836467"/>
    <lineage>
        <taxon>Bacteria</taxon>
        <taxon>Pseudomonadati</taxon>
        <taxon>Bacteroidota</taxon>
        <taxon>Flavobacteriia</taxon>
        <taxon>Flavobacteriales</taxon>
        <taxon>Flavobacteriaceae</taxon>
        <taxon>Maribacter</taxon>
    </lineage>
</organism>
<dbReference type="KEGG" id="mart:BTR34_12615"/>
<evidence type="ECO:0000313" key="2">
    <source>
        <dbReference type="Proteomes" id="UP000092164"/>
    </source>
</evidence>
<sequence length="152" mass="16993">MEILHVTEVLLHVLLLHVALQILEVQELTLAIQQPEELLAWTKIEPIELVEAQELHQDIALQQQEVPIGIIQIRIRPELEHRAVELLHLELLLIEILVQVAIIEAEIVIQPVDLLEVLIPDLTEALVVTQEVVLVVAHTGALAAAVLEVQVP</sequence>
<protein>
    <submittedName>
        <fullName evidence="1">Uncharacterized protein</fullName>
    </submittedName>
</protein>
<dbReference type="STRING" id="1836467.BTR34_12615"/>
<dbReference type="EMBL" id="LZFP01000045">
    <property type="protein sequence ID" value="OBR36463.1"/>
    <property type="molecule type" value="Genomic_DNA"/>
</dbReference>
<dbReference type="Proteomes" id="UP000092164">
    <property type="component" value="Unassembled WGS sequence"/>
</dbReference>
<reference evidence="2" key="1">
    <citation type="submission" date="2016-06" db="EMBL/GenBank/DDBJ databases">
        <authorList>
            <person name="Zhan P."/>
        </authorList>
    </citation>
    <scope>NUCLEOTIDE SEQUENCE [LARGE SCALE GENOMIC DNA]</scope>
    <source>
        <strain evidence="2">T28</strain>
    </source>
</reference>
<accession>A0A1B7Z171</accession>
<comment type="caution">
    <text evidence="1">The sequence shown here is derived from an EMBL/GenBank/DDBJ whole genome shotgun (WGS) entry which is preliminary data.</text>
</comment>
<keyword evidence="2" id="KW-1185">Reference proteome</keyword>
<dbReference type="AlphaFoldDB" id="A0A1B7Z171"/>
<gene>
    <name evidence="1" type="ORF">A9200_08510</name>
</gene>
<evidence type="ECO:0000313" key="1">
    <source>
        <dbReference type="EMBL" id="OBR36463.1"/>
    </source>
</evidence>
<proteinExistence type="predicted"/>